<evidence type="ECO:0000256" key="8">
    <source>
        <dbReference type="SAM" id="Phobius"/>
    </source>
</evidence>
<evidence type="ECO:0000259" key="9">
    <source>
        <dbReference type="PROSITE" id="PS50109"/>
    </source>
</evidence>
<dbReference type="STRING" id="398767.Glov_2296"/>
<evidence type="ECO:0000256" key="4">
    <source>
        <dbReference type="ARBA" id="ARBA00022475"/>
    </source>
</evidence>
<dbReference type="Gene3D" id="3.30.450.20">
    <property type="entry name" value="PAS domain"/>
    <property type="match status" value="1"/>
</dbReference>
<dbReference type="Gene3D" id="1.10.287.130">
    <property type="match status" value="1"/>
</dbReference>
<evidence type="ECO:0000313" key="11">
    <source>
        <dbReference type="Proteomes" id="UP000002420"/>
    </source>
</evidence>
<dbReference type="Pfam" id="PF02518">
    <property type="entry name" value="HATPase_c"/>
    <property type="match status" value="1"/>
</dbReference>
<protein>
    <recommendedName>
        <fullName evidence="3">histidine kinase</fullName>
        <ecNumber evidence="3">2.7.13.3</ecNumber>
    </recommendedName>
</protein>
<dbReference type="SMART" id="SM00387">
    <property type="entry name" value="HATPase_c"/>
    <property type="match status" value="1"/>
</dbReference>
<dbReference type="Gene3D" id="3.30.565.10">
    <property type="entry name" value="Histidine kinase-like ATPase, C-terminal domain"/>
    <property type="match status" value="1"/>
</dbReference>
<gene>
    <name evidence="10" type="ordered locus">Glov_2296</name>
</gene>
<dbReference type="eggNOG" id="COG4191">
    <property type="taxonomic scope" value="Bacteria"/>
</dbReference>
<sequence length="679" mass="77876">MLKRNIRRQVLVPLSLTFIILTISFIYTSYRIRMDDYERGIAHRYKRVQHILKSLIGDRTRFMTSSIAFIAEQQQFQDAMRSKDRQALLQLGHPILKRLFSQQQITHFYFYDPNGAIILRVYDPQDTSASPMRHTRQQAMVRGETVSGLELGRNGTFTLRVVYPWKVHGKLIGYIELGQEYDHILQELRAVTLIDFTVALDKKQLDRESWEHGMKLLGRPADWNLLQDRVLSDQTVTLPPTAIAALLETGKGEEKQTQQIKIKNRTYGARSFPLQDIVQKEVGRFILITDLTDSIASFRLFITQILAFSLLVCAGLFTYSYRLLGQVDQHLRENREQLNRELEQRAETNRQLEAEVDERQRAEANLVTLNEQLEQRVLDRTTQLNQLNRHLETSRSELEEACRNLQSQQATILQQDRMACIGQLAASVAHDINNPIGFVYGNLEVLKNYWGKLATFLAEQDTLLASLLSPEQLRHTAERRQALKVDYVLNEFNAVLDESLEGAERVNRIVLNLKGFSRLDEKEARLADIHDCLESTLNIVRNELRYKADIKREYGDIPRLVCYPQQLNQVFMNLLINASQAIENWGEITIRTWTDRKNVFVAIGDTGCGIPAQNLQRLFEPFFTTKGSGVGTGLGLSIAYEIIKKHHGEITVTSRPGSGTVFTLRLPLEQAAQGEESHV</sequence>
<dbReference type="SUPFAM" id="SSF47384">
    <property type="entry name" value="Homodimeric domain of signal transducing histidine kinase"/>
    <property type="match status" value="1"/>
</dbReference>
<keyword evidence="10" id="KW-0808">Transferase</keyword>
<keyword evidence="5 8" id="KW-0812">Transmembrane</keyword>
<dbReference type="RefSeq" id="WP_012470346.1">
    <property type="nucleotide sequence ID" value="NC_010814.1"/>
</dbReference>
<feature type="transmembrane region" description="Helical" evidence="8">
    <location>
        <begin position="12"/>
        <end position="30"/>
    </location>
</feature>
<dbReference type="AlphaFoldDB" id="B3E4S6"/>
<organism evidence="10 11">
    <name type="scientific">Trichlorobacter lovleyi (strain ATCC BAA-1151 / DSM 17278 / SZ)</name>
    <name type="common">Geobacter lovleyi</name>
    <dbReference type="NCBI Taxonomy" id="398767"/>
    <lineage>
        <taxon>Bacteria</taxon>
        <taxon>Pseudomonadati</taxon>
        <taxon>Thermodesulfobacteriota</taxon>
        <taxon>Desulfuromonadia</taxon>
        <taxon>Geobacterales</taxon>
        <taxon>Geobacteraceae</taxon>
        <taxon>Trichlorobacter</taxon>
    </lineage>
</organism>
<dbReference type="PROSITE" id="PS50109">
    <property type="entry name" value="HIS_KIN"/>
    <property type="match status" value="1"/>
</dbReference>
<dbReference type="InterPro" id="IPR036890">
    <property type="entry name" value="HATPase_C_sf"/>
</dbReference>
<dbReference type="EC" id="2.7.13.3" evidence="3"/>
<accession>B3E4S6</accession>
<keyword evidence="4" id="KW-1003">Cell membrane</keyword>
<comment type="catalytic activity">
    <reaction evidence="1">
        <text>ATP + protein L-histidine = ADP + protein N-phospho-L-histidine.</text>
        <dbReference type="EC" id="2.7.13.3"/>
    </reaction>
</comment>
<dbReference type="InterPro" id="IPR003594">
    <property type="entry name" value="HATPase_dom"/>
</dbReference>
<dbReference type="OrthoDB" id="5401154at2"/>
<feature type="coiled-coil region" evidence="7">
    <location>
        <begin position="328"/>
        <end position="415"/>
    </location>
</feature>
<evidence type="ECO:0000256" key="5">
    <source>
        <dbReference type="ARBA" id="ARBA00022692"/>
    </source>
</evidence>
<evidence type="ECO:0000256" key="6">
    <source>
        <dbReference type="ARBA" id="ARBA00022989"/>
    </source>
</evidence>
<dbReference type="Pfam" id="PF14827">
    <property type="entry name" value="dCache_3"/>
    <property type="match status" value="1"/>
</dbReference>
<proteinExistence type="predicted"/>
<evidence type="ECO:0000256" key="3">
    <source>
        <dbReference type="ARBA" id="ARBA00012438"/>
    </source>
</evidence>
<feature type="transmembrane region" description="Helical" evidence="8">
    <location>
        <begin position="300"/>
        <end position="321"/>
    </location>
</feature>
<dbReference type="KEGG" id="glo:Glov_2296"/>
<evidence type="ECO:0000313" key="10">
    <source>
        <dbReference type="EMBL" id="ACD96012.1"/>
    </source>
</evidence>
<dbReference type="InterPro" id="IPR036097">
    <property type="entry name" value="HisK_dim/P_sf"/>
</dbReference>
<dbReference type="HOGENOM" id="CLU_000445_114_77_7"/>
<evidence type="ECO:0000256" key="7">
    <source>
        <dbReference type="SAM" id="Coils"/>
    </source>
</evidence>
<dbReference type="PANTHER" id="PTHR43065">
    <property type="entry name" value="SENSOR HISTIDINE KINASE"/>
    <property type="match status" value="1"/>
</dbReference>
<name>B3E4S6_TRIL1</name>
<evidence type="ECO:0000256" key="2">
    <source>
        <dbReference type="ARBA" id="ARBA00004651"/>
    </source>
</evidence>
<dbReference type="PRINTS" id="PR00344">
    <property type="entry name" value="BCTRLSENSOR"/>
</dbReference>
<keyword evidence="8" id="KW-0472">Membrane</keyword>
<comment type="subcellular location">
    <subcellularLocation>
        <location evidence="2">Cell membrane</location>
        <topology evidence="2">Multi-pass membrane protein</topology>
    </subcellularLocation>
</comment>
<dbReference type="InterPro" id="IPR029150">
    <property type="entry name" value="dCache_3"/>
</dbReference>
<dbReference type="GO" id="GO:0005886">
    <property type="term" value="C:plasma membrane"/>
    <property type="evidence" value="ECO:0007669"/>
    <property type="project" value="UniProtKB-SubCell"/>
</dbReference>
<keyword evidence="6 8" id="KW-1133">Transmembrane helix</keyword>
<keyword evidence="10" id="KW-0418">Kinase</keyword>
<dbReference type="GO" id="GO:0000155">
    <property type="term" value="F:phosphorelay sensor kinase activity"/>
    <property type="evidence" value="ECO:0007669"/>
    <property type="project" value="InterPro"/>
</dbReference>
<dbReference type="InterPro" id="IPR029151">
    <property type="entry name" value="Sensor-like_sf"/>
</dbReference>
<dbReference type="PANTHER" id="PTHR43065:SF50">
    <property type="entry name" value="HISTIDINE KINASE"/>
    <property type="match status" value="1"/>
</dbReference>
<dbReference type="EMBL" id="CP001089">
    <property type="protein sequence ID" value="ACD96012.1"/>
    <property type="molecule type" value="Genomic_DNA"/>
</dbReference>
<dbReference type="SUPFAM" id="SSF55874">
    <property type="entry name" value="ATPase domain of HSP90 chaperone/DNA topoisomerase II/histidine kinase"/>
    <property type="match status" value="1"/>
</dbReference>
<dbReference type="InterPro" id="IPR004358">
    <property type="entry name" value="Sig_transdc_His_kin-like_C"/>
</dbReference>
<keyword evidence="11" id="KW-1185">Reference proteome</keyword>
<keyword evidence="7" id="KW-0175">Coiled coil</keyword>
<evidence type="ECO:0000256" key="1">
    <source>
        <dbReference type="ARBA" id="ARBA00000085"/>
    </source>
</evidence>
<feature type="domain" description="Histidine kinase" evidence="9">
    <location>
        <begin position="427"/>
        <end position="670"/>
    </location>
</feature>
<reference evidence="10 11" key="1">
    <citation type="submission" date="2008-05" db="EMBL/GenBank/DDBJ databases">
        <title>Complete sequence of chromosome of Geobacter lovleyi SZ.</title>
        <authorList>
            <consortium name="US DOE Joint Genome Institute"/>
            <person name="Lucas S."/>
            <person name="Copeland A."/>
            <person name="Lapidus A."/>
            <person name="Glavina del Rio T."/>
            <person name="Dalin E."/>
            <person name="Tice H."/>
            <person name="Bruce D."/>
            <person name="Goodwin L."/>
            <person name="Pitluck S."/>
            <person name="Chertkov O."/>
            <person name="Meincke L."/>
            <person name="Brettin T."/>
            <person name="Detter J.C."/>
            <person name="Han C."/>
            <person name="Tapia R."/>
            <person name="Kuske C.R."/>
            <person name="Schmutz J."/>
            <person name="Larimer F."/>
            <person name="Land M."/>
            <person name="Hauser L."/>
            <person name="Kyrpides N."/>
            <person name="Mikhailova N."/>
            <person name="Sung Y."/>
            <person name="Fletcher K.E."/>
            <person name="Ritalahti K.M."/>
            <person name="Loeffler F.E."/>
            <person name="Richardson P."/>
        </authorList>
    </citation>
    <scope>NUCLEOTIDE SEQUENCE [LARGE SCALE GENOMIC DNA]</scope>
    <source>
        <strain evidence="11">ATCC BAA-1151 / DSM 17278 / SZ</strain>
    </source>
</reference>
<dbReference type="SUPFAM" id="SSF103190">
    <property type="entry name" value="Sensory domain-like"/>
    <property type="match status" value="1"/>
</dbReference>
<dbReference type="InterPro" id="IPR005467">
    <property type="entry name" value="His_kinase_dom"/>
</dbReference>
<dbReference type="Proteomes" id="UP000002420">
    <property type="component" value="Chromosome"/>
</dbReference>